<dbReference type="InterPro" id="IPR011978">
    <property type="entry name" value="YgfB-like"/>
</dbReference>
<dbReference type="RefSeq" id="WP_285885001.1">
    <property type="nucleotide sequence ID" value="NZ_JARFYN010000192.1"/>
</dbReference>
<protein>
    <submittedName>
        <fullName evidence="1">YecA family protein</fullName>
    </submittedName>
</protein>
<comment type="caution">
    <text evidence="1">The sequence shown here is derived from an EMBL/GenBank/DDBJ whole genome shotgun (WGS) entry which is preliminary data.</text>
</comment>
<accession>A0ABT7KQU0</accession>
<evidence type="ECO:0000313" key="1">
    <source>
        <dbReference type="EMBL" id="MDL2410962.1"/>
    </source>
</evidence>
<name>A0ABT7KQU0_9HYPH</name>
<proteinExistence type="predicted"/>
<dbReference type="Proteomes" id="UP001172630">
    <property type="component" value="Unassembled WGS sequence"/>
</dbReference>
<gene>
    <name evidence="1" type="ORF">PY650_36690</name>
    <name evidence="2" type="ORF">PY650_36700</name>
</gene>
<dbReference type="EMBL" id="JARFYN010000192">
    <property type="protein sequence ID" value="MDL2410962.1"/>
    <property type="molecule type" value="Genomic_DNA"/>
</dbReference>
<dbReference type="NCBIfam" id="TIGR02292">
    <property type="entry name" value="ygfB_yecA"/>
    <property type="match status" value="1"/>
</dbReference>
<organism evidence="1 3">
    <name type="scientific">Rhizobium calliandrae</name>
    <dbReference type="NCBI Taxonomy" id="1312182"/>
    <lineage>
        <taxon>Bacteria</taxon>
        <taxon>Pseudomonadati</taxon>
        <taxon>Pseudomonadota</taxon>
        <taxon>Alphaproteobacteria</taxon>
        <taxon>Hyphomicrobiales</taxon>
        <taxon>Rhizobiaceae</taxon>
        <taxon>Rhizobium/Agrobacterium group</taxon>
        <taxon>Rhizobium</taxon>
    </lineage>
</organism>
<dbReference type="Pfam" id="PF03695">
    <property type="entry name" value="UPF0149"/>
    <property type="match status" value="1"/>
</dbReference>
<keyword evidence="3" id="KW-1185">Reference proteome</keyword>
<dbReference type="EMBL" id="JARFYN010000194">
    <property type="protein sequence ID" value="MDL2410964.1"/>
    <property type="molecule type" value="Genomic_DNA"/>
</dbReference>
<reference evidence="1" key="1">
    <citation type="submission" date="2023-06" db="EMBL/GenBank/DDBJ databases">
        <title>Phylogenetic Diversity of Rhizobium strains.</title>
        <authorList>
            <person name="Moura F.T."/>
            <person name="Helene L.C.F."/>
            <person name="Hungria M."/>
        </authorList>
    </citation>
    <scope>NUCLEOTIDE SEQUENCE</scope>
    <source>
        <strain evidence="1">CCGE524</strain>
    </source>
</reference>
<dbReference type="SUPFAM" id="SSF101327">
    <property type="entry name" value="YgfB-like"/>
    <property type="match status" value="1"/>
</dbReference>
<sequence>MAAHQTSVTEAMSLDDLDDYLMSDSSPAESMLLSDLDGFLTGIAVGPEAIPPDEWLPVIWGETAPQ</sequence>
<dbReference type="InterPro" id="IPR036255">
    <property type="entry name" value="YgfB-like_sf"/>
</dbReference>
<evidence type="ECO:0000313" key="2">
    <source>
        <dbReference type="EMBL" id="MDL2410964.1"/>
    </source>
</evidence>
<feature type="non-terminal residue" evidence="1">
    <location>
        <position position="66"/>
    </location>
</feature>
<evidence type="ECO:0000313" key="3">
    <source>
        <dbReference type="Proteomes" id="UP001172630"/>
    </source>
</evidence>